<dbReference type="Pfam" id="PF02405">
    <property type="entry name" value="MlaE"/>
    <property type="match status" value="1"/>
</dbReference>
<evidence type="ECO:0000313" key="9">
    <source>
        <dbReference type="Proteomes" id="UP000595564"/>
    </source>
</evidence>
<feature type="transmembrane region" description="Helical" evidence="7">
    <location>
        <begin position="151"/>
        <end position="176"/>
    </location>
</feature>
<evidence type="ECO:0000256" key="1">
    <source>
        <dbReference type="ARBA" id="ARBA00004141"/>
    </source>
</evidence>
<feature type="transmembrane region" description="Helical" evidence="7">
    <location>
        <begin position="49"/>
        <end position="73"/>
    </location>
</feature>
<keyword evidence="4 7" id="KW-0812">Transmembrane</keyword>
<evidence type="ECO:0000256" key="6">
    <source>
        <dbReference type="ARBA" id="ARBA00023136"/>
    </source>
</evidence>
<dbReference type="NCBIfam" id="TIGR00056">
    <property type="entry name" value="MlaE family lipid ABC transporter permease subunit"/>
    <property type="match status" value="1"/>
</dbReference>
<dbReference type="Proteomes" id="UP000595564">
    <property type="component" value="Chromosome"/>
</dbReference>
<organism evidence="8 9">
    <name type="scientific">Thermotomaculum hydrothermale</name>
    <dbReference type="NCBI Taxonomy" id="981385"/>
    <lineage>
        <taxon>Bacteria</taxon>
        <taxon>Pseudomonadati</taxon>
        <taxon>Acidobacteriota</taxon>
        <taxon>Holophagae</taxon>
        <taxon>Thermotomaculales</taxon>
        <taxon>Thermotomaculaceae</taxon>
        <taxon>Thermotomaculum</taxon>
    </lineage>
</organism>
<reference evidence="8 9" key="1">
    <citation type="journal article" date="2012" name="Extremophiles">
        <title>Thermotomaculum hydrothermale gen. nov., sp. nov., a novel heterotrophic thermophile within the phylum Acidobacteria from a deep-sea hydrothermal vent chimney in the Southern Okinawa Trough.</title>
        <authorList>
            <person name="Izumi H."/>
            <person name="Nunoura T."/>
            <person name="Miyazaki M."/>
            <person name="Mino S."/>
            <person name="Toki T."/>
            <person name="Takai K."/>
            <person name="Sako Y."/>
            <person name="Sawabe T."/>
            <person name="Nakagawa S."/>
        </authorList>
    </citation>
    <scope>NUCLEOTIDE SEQUENCE [LARGE SCALE GENOMIC DNA]</scope>
    <source>
        <strain evidence="8 9">AC55</strain>
    </source>
</reference>
<evidence type="ECO:0000256" key="4">
    <source>
        <dbReference type="ARBA" id="ARBA00022692"/>
    </source>
</evidence>
<evidence type="ECO:0000256" key="3">
    <source>
        <dbReference type="ARBA" id="ARBA00022448"/>
    </source>
</evidence>
<protein>
    <submittedName>
        <fullName evidence="8">Phospholipid/cholesterol/gamma-HCH transport system permease protein</fullName>
    </submittedName>
</protein>
<comment type="similarity">
    <text evidence="2 7">Belongs to the MlaE permease family.</text>
</comment>
<accession>A0A7R6SY95</accession>
<evidence type="ECO:0000256" key="5">
    <source>
        <dbReference type="ARBA" id="ARBA00022989"/>
    </source>
</evidence>
<dbReference type="AlphaFoldDB" id="A0A7R6SY95"/>
<dbReference type="InterPro" id="IPR003453">
    <property type="entry name" value="ABC_MlaE_roteobac"/>
</dbReference>
<gene>
    <name evidence="8" type="primary">mlaE</name>
    <name evidence="8" type="ORF">TTHT_0831</name>
</gene>
<dbReference type="RefSeq" id="WP_201328740.1">
    <property type="nucleotide sequence ID" value="NZ_AP017470.1"/>
</dbReference>
<evidence type="ECO:0000256" key="7">
    <source>
        <dbReference type="RuleBase" id="RU362044"/>
    </source>
</evidence>
<proteinExistence type="inferred from homology"/>
<dbReference type="GO" id="GO:0005548">
    <property type="term" value="F:phospholipid transporter activity"/>
    <property type="evidence" value="ECO:0007669"/>
    <property type="project" value="TreeGrafter"/>
</dbReference>
<evidence type="ECO:0000256" key="2">
    <source>
        <dbReference type="ARBA" id="ARBA00007556"/>
    </source>
</evidence>
<feature type="transmembrane region" description="Helical" evidence="7">
    <location>
        <begin position="196"/>
        <end position="216"/>
    </location>
</feature>
<keyword evidence="6 7" id="KW-0472">Membrane</keyword>
<dbReference type="InterPro" id="IPR030802">
    <property type="entry name" value="Permease_MalE"/>
</dbReference>
<dbReference type="EMBL" id="AP017470">
    <property type="protein sequence ID" value="BBB32395.1"/>
    <property type="molecule type" value="Genomic_DNA"/>
</dbReference>
<dbReference type="GO" id="GO:0043190">
    <property type="term" value="C:ATP-binding cassette (ABC) transporter complex"/>
    <property type="evidence" value="ECO:0007669"/>
    <property type="project" value="InterPro"/>
</dbReference>
<dbReference type="PANTHER" id="PTHR30188:SF4">
    <property type="entry name" value="PROTEIN TRIGALACTOSYLDIACYLGLYCEROL 1, CHLOROPLASTIC"/>
    <property type="match status" value="1"/>
</dbReference>
<dbReference type="PANTHER" id="PTHR30188">
    <property type="entry name" value="ABC TRANSPORTER PERMEASE PROTEIN-RELATED"/>
    <property type="match status" value="1"/>
</dbReference>
<keyword evidence="5 7" id="KW-1133">Transmembrane helix</keyword>
<keyword evidence="9" id="KW-1185">Reference proteome</keyword>
<dbReference type="KEGG" id="thyd:TTHT_0831"/>
<comment type="caution">
    <text evidence="7">Lacks conserved residue(s) required for the propagation of feature annotation.</text>
</comment>
<feature type="transmembrane region" description="Helical" evidence="7">
    <location>
        <begin position="236"/>
        <end position="254"/>
    </location>
</feature>
<sequence length="255" mass="28050">MKFFERIGRWVLKGISASGDYAILNFNTLKYTFKRPFDIKNWFKQMERIGVNSLPVVFLTALFTGMVLALQIYGGFKRFQAESMVGAIVGIALSRELAPVLTGLMVAGRIGSSIAAEIGTMKVTEQIDALEVMGVDPVHYLFVPRVFAGTLMLPLLVGLADLIGIYGGYFLVVNLFHENPYLYMKNVYQYTETWDVVSGLIKSFAFGYIIASVGCYKGLRTKGGAEGVGKSTTEAVVLASLAILIADFFLSKLLF</sequence>
<keyword evidence="3" id="KW-0813">Transport</keyword>
<name>A0A7R6SY95_9BACT</name>
<evidence type="ECO:0000313" key="8">
    <source>
        <dbReference type="EMBL" id="BBB32395.1"/>
    </source>
</evidence>
<comment type="subcellular location">
    <subcellularLocation>
        <location evidence="1">Membrane</location>
        <topology evidence="1">Multi-pass membrane protein</topology>
    </subcellularLocation>
</comment>